<accession>A0A023BNJ4</accession>
<dbReference type="PRINTS" id="PR00344">
    <property type="entry name" value="BCTRLSENSOR"/>
</dbReference>
<dbReference type="InterPro" id="IPR050351">
    <property type="entry name" value="BphY/WalK/GraS-like"/>
</dbReference>
<evidence type="ECO:0000259" key="10">
    <source>
        <dbReference type="PROSITE" id="PS50109"/>
    </source>
</evidence>
<keyword evidence="9" id="KW-0472">Membrane</keyword>
<dbReference type="GO" id="GO:0007234">
    <property type="term" value="P:osmosensory signaling via phosphorelay pathway"/>
    <property type="evidence" value="ECO:0007669"/>
    <property type="project" value="TreeGrafter"/>
</dbReference>
<dbReference type="GO" id="GO:0000156">
    <property type="term" value="F:phosphorelay response regulator activity"/>
    <property type="evidence" value="ECO:0007669"/>
    <property type="project" value="TreeGrafter"/>
</dbReference>
<sequence>MDKEIERKSSYFPFDAVLAPVFLIVVGIAFHGLIEFSIEEYSIYFFRNVILIFGIVICFLLFKNNIVNRLFVLIFTTYSIMLAIIATFWIEYYIPNHNFEVLFLKVELVIVLLIFTIGILVHFKHIIILIGINIVLAFLCYFTVGKDYSKENFIFLVFLVSSSGLMVYFYQKNYIDLRRKVKNINHLLLIKNKNLKEINQSKNQLLRIIGHDLRTPFHQLKSLAEMIQEVDSEEERLEIEKLIKESADKGYQLLEDLLSWSIYEDESKILLEQQSLFVIVENVFKFSDQERKSKKIDLINKIPKNLNLMLNTIMMETVLRNLISNAIKFSNIESKIEVLCQQSDTRVKVSVIDNGIGMTREYIEKLFLEEQNISMPGTNNEAGTGFGLSIVKKLVEKQNGVLEIESSPNKGTAIHMFFYLN</sequence>
<feature type="transmembrane region" description="Helical" evidence="9">
    <location>
        <begin position="70"/>
        <end position="90"/>
    </location>
</feature>
<dbReference type="PANTHER" id="PTHR42878:SF7">
    <property type="entry name" value="SENSOR HISTIDINE KINASE GLRK"/>
    <property type="match status" value="1"/>
</dbReference>
<keyword evidence="12" id="KW-1185">Reference proteome</keyword>
<dbReference type="GO" id="GO:0005524">
    <property type="term" value="F:ATP binding"/>
    <property type="evidence" value="ECO:0007669"/>
    <property type="project" value="UniProtKB-KW"/>
</dbReference>
<feature type="transmembrane region" description="Helical" evidence="9">
    <location>
        <begin position="152"/>
        <end position="170"/>
    </location>
</feature>
<keyword evidence="3" id="KW-0597">Phosphoprotein</keyword>
<feature type="transmembrane region" description="Helical" evidence="9">
    <location>
        <begin position="102"/>
        <end position="121"/>
    </location>
</feature>
<comment type="catalytic activity">
    <reaction evidence="1">
        <text>ATP + protein L-histidine = ADP + protein N-phospho-L-histidine.</text>
        <dbReference type="EC" id="2.7.13.3"/>
    </reaction>
</comment>
<dbReference type="InterPro" id="IPR005467">
    <property type="entry name" value="His_kinase_dom"/>
</dbReference>
<keyword evidence="4" id="KW-0808">Transferase</keyword>
<evidence type="ECO:0000256" key="2">
    <source>
        <dbReference type="ARBA" id="ARBA00012438"/>
    </source>
</evidence>
<keyword evidence="9" id="KW-1133">Transmembrane helix</keyword>
<evidence type="ECO:0000313" key="12">
    <source>
        <dbReference type="Proteomes" id="UP000023541"/>
    </source>
</evidence>
<dbReference type="Pfam" id="PF00512">
    <property type="entry name" value="HisKA"/>
    <property type="match status" value="1"/>
</dbReference>
<evidence type="ECO:0000256" key="4">
    <source>
        <dbReference type="ARBA" id="ARBA00022679"/>
    </source>
</evidence>
<dbReference type="PROSITE" id="PS50109">
    <property type="entry name" value="HIS_KIN"/>
    <property type="match status" value="1"/>
</dbReference>
<dbReference type="PANTHER" id="PTHR42878">
    <property type="entry name" value="TWO-COMPONENT HISTIDINE KINASE"/>
    <property type="match status" value="1"/>
</dbReference>
<feature type="domain" description="Histidine kinase" evidence="10">
    <location>
        <begin position="208"/>
        <end position="421"/>
    </location>
</feature>
<keyword evidence="6" id="KW-0418">Kinase</keyword>
<name>A0A023BNJ4_9FLAO</name>
<dbReference type="EC" id="2.7.13.3" evidence="2"/>
<dbReference type="Gene3D" id="1.10.287.130">
    <property type="match status" value="1"/>
</dbReference>
<protein>
    <recommendedName>
        <fullName evidence="2">histidine kinase</fullName>
        <ecNumber evidence="2">2.7.13.3</ecNumber>
    </recommendedName>
</protein>
<keyword evidence="9" id="KW-0812">Transmembrane</keyword>
<evidence type="ECO:0000256" key="9">
    <source>
        <dbReference type="SAM" id="Phobius"/>
    </source>
</evidence>
<dbReference type="AlphaFoldDB" id="A0A023BNJ4"/>
<dbReference type="SMART" id="SM00387">
    <property type="entry name" value="HATPase_c"/>
    <property type="match status" value="1"/>
</dbReference>
<evidence type="ECO:0000256" key="8">
    <source>
        <dbReference type="ARBA" id="ARBA00023012"/>
    </source>
</evidence>
<dbReference type="eggNOG" id="COG4251">
    <property type="taxonomic scope" value="Bacteria"/>
</dbReference>
<dbReference type="STRING" id="1317122.ATO12_06705"/>
<dbReference type="CDD" id="cd00075">
    <property type="entry name" value="HATPase"/>
    <property type="match status" value="1"/>
</dbReference>
<evidence type="ECO:0000256" key="3">
    <source>
        <dbReference type="ARBA" id="ARBA00022553"/>
    </source>
</evidence>
<organism evidence="11 12">
    <name type="scientific">Aquimarina atlantica</name>
    <dbReference type="NCBI Taxonomy" id="1317122"/>
    <lineage>
        <taxon>Bacteria</taxon>
        <taxon>Pseudomonadati</taxon>
        <taxon>Bacteroidota</taxon>
        <taxon>Flavobacteriia</taxon>
        <taxon>Flavobacteriales</taxon>
        <taxon>Flavobacteriaceae</taxon>
        <taxon>Aquimarina</taxon>
    </lineage>
</organism>
<feature type="transmembrane region" description="Helical" evidence="9">
    <location>
        <begin position="126"/>
        <end position="146"/>
    </location>
</feature>
<dbReference type="SUPFAM" id="SSF47384">
    <property type="entry name" value="Homodimeric domain of signal transducing histidine kinase"/>
    <property type="match status" value="1"/>
</dbReference>
<dbReference type="InterPro" id="IPR003594">
    <property type="entry name" value="HATPase_dom"/>
</dbReference>
<dbReference type="InterPro" id="IPR036097">
    <property type="entry name" value="HisK_dim/P_sf"/>
</dbReference>
<dbReference type="Proteomes" id="UP000023541">
    <property type="component" value="Unassembled WGS sequence"/>
</dbReference>
<evidence type="ECO:0000256" key="7">
    <source>
        <dbReference type="ARBA" id="ARBA00022840"/>
    </source>
</evidence>
<proteinExistence type="predicted"/>
<dbReference type="RefSeq" id="WP_034247026.1">
    <property type="nucleotide sequence ID" value="NZ_AQRA01000013.1"/>
</dbReference>
<feature type="transmembrane region" description="Helical" evidence="9">
    <location>
        <begin position="12"/>
        <end position="33"/>
    </location>
</feature>
<evidence type="ECO:0000313" key="11">
    <source>
        <dbReference type="EMBL" id="EZH71645.1"/>
    </source>
</evidence>
<dbReference type="GO" id="GO:0030295">
    <property type="term" value="F:protein kinase activator activity"/>
    <property type="evidence" value="ECO:0007669"/>
    <property type="project" value="TreeGrafter"/>
</dbReference>
<feature type="transmembrane region" description="Helical" evidence="9">
    <location>
        <begin position="45"/>
        <end position="63"/>
    </location>
</feature>
<dbReference type="GO" id="GO:0000155">
    <property type="term" value="F:phosphorelay sensor kinase activity"/>
    <property type="evidence" value="ECO:0007669"/>
    <property type="project" value="InterPro"/>
</dbReference>
<dbReference type="SMART" id="SM00388">
    <property type="entry name" value="HisKA"/>
    <property type="match status" value="1"/>
</dbReference>
<dbReference type="CDD" id="cd00082">
    <property type="entry name" value="HisKA"/>
    <property type="match status" value="1"/>
</dbReference>
<dbReference type="InterPro" id="IPR004358">
    <property type="entry name" value="Sig_transdc_His_kin-like_C"/>
</dbReference>
<evidence type="ECO:0000256" key="6">
    <source>
        <dbReference type="ARBA" id="ARBA00022777"/>
    </source>
</evidence>
<keyword evidence="5" id="KW-0547">Nucleotide-binding</keyword>
<keyword evidence="8" id="KW-0902">Two-component regulatory system</keyword>
<dbReference type="Gene3D" id="3.30.565.10">
    <property type="entry name" value="Histidine kinase-like ATPase, C-terminal domain"/>
    <property type="match status" value="1"/>
</dbReference>
<dbReference type="Pfam" id="PF02518">
    <property type="entry name" value="HATPase_c"/>
    <property type="match status" value="1"/>
</dbReference>
<dbReference type="SUPFAM" id="SSF55874">
    <property type="entry name" value="ATPase domain of HSP90 chaperone/DNA topoisomerase II/histidine kinase"/>
    <property type="match status" value="1"/>
</dbReference>
<keyword evidence="7" id="KW-0067">ATP-binding</keyword>
<comment type="caution">
    <text evidence="11">The sequence shown here is derived from an EMBL/GenBank/DDBJ whole genome shotgun (WGS) entry which is preliminary data.</text>
</comment>
<evidence type="ECO:0000256" key="5">
    <source>
        <dbReference type="ARBA" id="ARBA00022741"/>
    </source>
</evidence>
<gene>
    <name evidence="11" type="ORF">ATO12_06705</name>
</gene>
<dbReference type="EMBL" id="AQRA01000013">
    <property type="protein sequence ID" value="EZH71645.1"/>
    <property type="molecule type" value="Genomic_DNA"/>
</dbReference>
<dbReference type="InterPro" id="IPR003661">
    <property type="entry name" value="HisK_dim/P_dom"/>
</dbReference>
<reference evidence="11 12" key="1">
    <citation type="submission" date="2014-04" db="EMBL/GenBank/DDBJ databases">
        <title>Aquimarina sp. 22II-S11-z7 Genome Sequencing.</title>
        <authorList>
            <person name="Lai Q."/>
        </authorList>
    </citation>
    <scope>NUCLEOTIDE SEQUENCE [LARGE SCALE GENOMIC DNA]</scope>
    <source>
        <strain evidence="11 12">22II-S11-z7</strain>
    </source>
</reference>
<dbReference type="InterPro" id="IPR036890">
    <property type="entry name" value="HATPase_C_sf"/>
</dbReference>
<evidence type="ECO:0000256" key="1">
    <source>
        <dbReference type="ARBA" id="ARBA00000085"/>
    </source>
</evidence>